<proteinExistence type="inferred from homology"/>
<dbReference type="GO" id="GO:0009847">
    <property type="term" value="P:spore germination"/>
    <property type="evidence" value="ECO:0007669"/>
    <property type="project" value="InterPro"/>
</dbReference>
<feature type="signal peptide" evidence="8">
    <location>
        <begin position="1"/>
        <end position="23"/>
    </location>
</feature>
<dbReference type="EMBL" id="FXAZ01000001">
    <property type="protein sequence ID" value="SMG21672.1"/>
    <property type="molecule type" value="Genomic_DNA"/>
</dbReference>
<dbReference type="Gene3D" id="3.30.300.210">
    <property type="entry name" value="Nutrient germinant receptor protein C, domain 3"/>
    <property type="match status" value="1"/>
</dbReference>
<evidence type="ECO:0000256" key="5">
    <source>
        <dbReference type="ARBA" id="ARBA00023136"/>
    </source>
</evidence>
<organism evidence="11 12">
    <name type="scientific">Paenibacillus aquistagni</name>
    <dbReference type="NCBI Taxonomy" id="1852522"/>
    <lineage>
        <taxon>Bacteria</taxon>
        <taxon>Bacillati</taxon>
        <taxon>Bacillota</taxon>
        <taxon>Bacilli</taxon>
        <taxon>Bacillales</taxon>
        <taxon>Paenibacillaceae</taxon>
        <taxon>Paenibacillus</taxon>
    </lineage>
</organism>
<keyword evidence="12" id="KW-1185">Reference proteome</keyword>
<keyword evidence="5" id="KW-0472">Membrane</keyword>
<name>A0A1X7J2H9_9BACL</name>
<dbReference type="PROSITE" id="PS51257">
    <property type="entry name" value="PROKAR_LIPOPROTEIN"/>
    <property type="match status" value="1"/>
</dbReference>
<feature type="domain" description="Spore germination protein N-terminal" evidence="10">
    <location>
        <begin position="23"/>
        <end position="199"/>
    </location>
</feature>
<evidence type="ECO:0000256" key="2">
    <source>
        <dbReference type="ARBA" id="ARBA00007886"/>
    </source>
</evidence>
<dbReference type="InterPro" id="IPR046953">
    <property type="entry name" value="Spore_GerAC-like_C"/>
</dbReference>
<sequence length="382" mass="43929">MRLCSKWLAAILLLSTLTGCWGAREIEHMVYPNTFGVDYKDNKVYVYLQFISFSGVAKTESGESNKEETFYVGKGEGGNLDEAIFNLYASSQQRISWSHLKSIVITAPALKQGLIVQLVDLFDRYYEFRYTQWIMATHQSLDEVFSTPSNVDMSIVYSQLNNPKDSYSQSSWIAPLYLHRFIWMNNEKSYTVLLPLIKVDKDRWYRNDTASPRIIVDGVCVMYNRSYTGDLRGGAMQGIRWMEKKTERTPLNVASEGKDLGMLVVENLKNEVKSIIEDHKPYFDVYITGEANIPFLLQTTSEHKFKEAAEHEIARQVKESYAAGVDIGGDVLHLADNLLREKPEEWHRLKRTREFPLESDSLRSVHVNIRIKSAGISKMRIH</sequence>
<evidence type="ECO:0000256" key="8">
    <source>
        <dbReference type="SAM" id="SignalP"/>
    </source>
</evidence>
<dbReference type="OrthoDB" id="2380468at2"/>
<dbReference type="PANTHER" id="PTHR35789">
    <property type="entry name" value="SPORE GERMINATION PROTEIN B3"/>
    <property type="match status" value="1"/>
</dbReference>
<reference evidence="11 12" key="1">
    <citation type="submission" date="2017-04" db="EMBL/GenBank/DDBJ databases">
        <authorList>
            <person name="Afonso C.L."/>
            <person name="Miller P.J."/>
            <person name="Scott M.A."/>
            <person name="Spackman E."/>
            <person name="Goraichik I."/>
            <person name="Dimitrov K.M."/>
            <person name="Suarez D.L."/>
            <person name="Swayne D.E."/>
        </authorList>
    </citation>
    <scope>NUCLEOTIDE SEQUENCE [LARGE SCALE GENOMIC DNA]</scope>
    <source>
        <strain evidence="11 12">11</strain>
    </source>
</reference>
<evidence type="ECO:0000313" key="11">
    <source>
        <dbReference type="EMBL" id="SMG21672.1"/>
    </source>
</evidence>
<dbReference type="InterPro" id="IPR038501">
    <property type="entry name" value="Spore_GerAC_C_sf"/>
</dbReference>
<dbReference type="NCBIfam" id="TIGR02887">
    <property type="entry name" value="spore_ger_x_C"/>
    <property type="match status" value="1"/>
</dbReference>
<accession>A0A1X7J2H9</accession>
<evidence type="ECO:0000256" key="1">
    <source>
        <dbReference type="ARBA" id="ARBA00004635"/>
    </source>
</evidence>
<dbReference type="AlphaFoldDB" id="A0A1X7J2H9"/>
<evidence type="ECO:0000259" key="10">
    <source>
        <dbReference type="Pfam" id="PF25198"/>
    </source>
</evidence>
<comment type="subcellular location">
    <subcellularLocation>
        <location evidence="1">Membrane</location>
        <topology evidence="1">Lipid-anchor</topology>
    </subcellularLocation>
</comment>
<evidence type="ECO:0000256" key="7">
    <source>
        <dbReference type="ARBA" id="ARBA00023288"/>
    </source>
</evidence>
<evidence type="ECO:0000313" key="12">
    <source>
        <dbReference type="Proteomes" id="UP000193834"/>
    </source>
</evidence>
<evidence type="ECO:0000256" key="3">
    <source>
        <dbReference type="ARBA" id="ARBA00022544"/>
    </source>
</evidence>
<dbReference type="RefSeq" id="WP_085493306.1">
    <property type="nucleotide sequence ID" value="NZ_FXAZ01000001.1"/>
</dbReference>
<gene>
    <name evidence="11" type="ORF">SAMN06295960_1127</name>
</gene>
<protein>
    <submittedName>
        <fullName evidence="11">Germination protein, Ger(X)C family</fullName>
    </submittedName>
</protein>
<dbReference type="Pfam" id="PF25198">
    <property type="entry name" value="Spore_GerAC_N"/>
    <property type="match status" value="1"/>
</dbReference>
<keyword evidence="6" id="KW-0564">Palmitate</keyword>
<feature type="domain" description="Spore germination GerAC-like C-terminal" evidence="9">
    <location>
        <begin position="217"/>
        <end position="375"/>
    </location>
</feature>
<dbReference type="PANTHER" id="PTHR35789:SF1">
    <property type="entry name" value="SPORE GERMINATION PROTEIN B3"/>
    <property type="match status" value="1"/>
</dbReference>
<dbReference type="InterPro" id="IPR057336">
    <property type="entry name" value="GerAC_N"/>
</dbReference>
<evidence type="ECO:0000256" key="6">
    <source>
        <dbReference type="ARBA" id="ARBA00023139"/>
    </source>
</evidence>
<evidence type="ECO:0000256" key="4">
    <source>
        <dbReference type="ARBA" id="ARBA00022729"/>
    </source>
</evidence>
<dbReference type="GO" id="GO:0016020">
    <property type="term" value="C:membrane"/>
    <property type="evidence" value="ECO:0007669"/>
    <property type="project" value="UniProtKB-SubCell"/>
</dbReference>
<feature type="chain" id="PRO_5012846845" evidence="8">
    <location>
        <begin position="24"/>
        <end position="382"/>
    </location>
</feature>
<keyword evidence="7" id="KW-0449">Lipoprotein</keyword>
<evidence type="ECO:0000259" key="9">
    <source>
        <dbReference type="Pfam" id="PF05504"/>
    </source>
</evidence>
<keyword evidence="4 8" id="KW-0732">Signal</keyword>
<comment type="similarity">
    <text evidence="2">Belongs to the GerABKC lipoprotein family.</text>
</comment>
<dbReference type="Pfam" id="PF05504">
    <property type="entry name" value="Spore_GerAC"/>
    <property type="match status" value="1"/>
</dbReference>
<dbReference type="Proteomes" id="UP000193834">
    <property type="component" value="Unassembled WGS sequence"/>
</dbReference>
<keyword evidence="3" id="KW-0309">Germination</keyword>
<dbReference type="InterPro" id="IPR008844">
    <property type="entry name" value="Spore_GerAC-like"/>
</dbReference>
<dbReference type="STRING" id="1852522.SAMN06295960_1127"/>